<proteinExistence type="predicted"/>
<dbReference type="InterPro" id="IPR036388">
    <property type="entry name" value="WH-like_DNA-bd_sf"/>
</dbReference>
<gene>
    <name evidence="1" type="ORF">FX985_03295</name>
</gene>
<sequence>MNDFDQSVLAYYQEQGGATAWICSGALNCSREEVSKALQRLKRKGVMKNKGPFWEWKAPSRQEVGYD</sequence>
<dbReference type="SUPFAM" id="SSF46785">
    <property type="entry name" value="Winged helix' DNA-binding domain"/>
    <property type="match status" value="1"/>
</dbReference>
<dbReference type="RefSeq" id="WP_150294834.1">
    <property type="nucleotide sequence ID" value="NZ_VTFH01000001.1"/>
</dbReference>
<dbReference type="Gene3D" id="1.10.10.10">
    <property type="entry name" value="Winged helix-like DNA-binding domain superfamily/Winged helix DNA-binding domain"/>
    <property type="match status" value="1"/>
</dbReference>
<reference evidence="1 2" key="1">
    <citation type="journal article" date="2018" name="Plant Biotechnol. Rep.">
        <title>Diversity and antifungal activity of endophytic bacteria associated with Panax ginseng seedlings.</title>
        <authorList>
            <person name="Park J.M."/>
            <person name="Hong C.E."/>
            <person name="Jo S.H."/>
        </authorList>
    </citation>
    <scope>NUCLEOTIDE SEQUENCE [LARGE SCALE GENOMIC DNA]</scope>
    <source>
        <strain evidence="1 2">PgKB38</strain>
    </source>
</reference>
<dbReference type="InterPro" id="IPR036390">
    <property type="entry name" value="WH_DNA-bd_sf"/>
</dbReference>
<dbReference type="AlphaFoldDB" id="A0A5M9J3M0"/>
<organism evidence="1 2">
    <name type="scientific">Pseudomonas extremaustralis</name>
    <dbReference type="NCBI Taxonomy" id="359110"/>
    <lineage>
        <taxon>Bacteria</taxon>
        <taxon>Pseudomonadati</taxon>
        <taxon>Pseudomonadota</taxon>
        <taxon>Gammaproteobacteria</taxon>
        <taxon>Pseudomonadales</taxon>
        <taxon>Pseudomonadaceae</taxon>
        <taxon>Pseudomonas</taxon>
    </lineage>
</organism>
<evidence type="ECO:0000313" key="1">
    <source>
        <dbReference type="EMBL" id="KAA8563227.1"/>
    </source>
</evidence>
<evidence type="ECO:0000313" key="2">
    <source>
        <dbReference type="Proteomes" id="UP000323425"/>
    </source>
</evidence>
<dbReference type="EMBL" id="VTFH01000001">
    <property type="protein sequence ID" value="KAA8563227.1"/>
    <property type="molecule type" value="Genomic_DNA"/>
</dbReference>
<name>A0A5M9J3M0_9PSED</name>
<evidence type="ECO:0008006" key="3">
    <source>
        <dbReference type="Google" id="ProtNLM"/>
    </source>
</evidence>
<accession>A0A5M9J3M0</accession>
<dbReference type="Proteomes" id="UP000323425">
    <property type="component" value="Unassembled WGS sequence"/>
</dbReference>
<comment type="caution">
    <text evidence="1">The sequence shown here is derived from an EMBL/GenBank/DDBJ whole genome shotgun (WGS) entry which is preliminary data.</text>
</comment>
<protein>
    <recommendedName>
        <fullName evidence="3">MarR family transcriptional regulator</fullName>
    </recommendedName>
</protein>